<evidence type="ECO:0000256" key="2">
    <source>
        <dbReference type="SAM" id="SignalP"/>
    </source>
</evidence>
<dbReference type="PANTHER" id="PTHR45691">
    <property type="entry name" value="PROTEIN DIAPHANOUS"/>
    <property type="match status" value="1"/>
</dbReference>
<feature type="compositionally biased region" description="Pro residues" evidence="1">
    <location>
        <begin position="211"/>
        <end position="243"/>
    </location>
</feature>
<dbReference type="InterPro" id="IPR051412">
    <property type="entry name" value="Formin_Homology_Diaphanous_sf"/>
</dbReference>
<reference evidence="4" key="1">
    <citation type="journal article" date="2020" name="Stud. Mycol.">
        <title>101 Dothideomycetes genomes: A test case for predicting lifestyles and emergence of pathogens.</title>
        <authorList>
            <person name="Haridas S."/>
            <person name="Albert R."/>
            <person name="Binder M."/>
            <person name="Bloem J."/>
            <person name="LaButti K."/>
            <person name="Salamov A."/>
            <person name="Andreopoulos B."/>
            <person name="Baker S."/>
            <person name="Barry K."/>
            <person name="Bills G."/>
            <person name="Bluhm B."/>
            <person name="Cannon C."/>
            <person name="Castanera R."/>
            <person name="Culley D."/>
            <person name="Daum C."/>
            <person name="Ezra D."/>
            <person name="Gonzalez J."/>
            <person name="Henrissat B."/>
            <person name="Kuo A."/>
            <person name="Liang C."/>
            <person name="Lipzen A."/>
            <person name="Lutzoni F."/>
            <person name="Magnuson J."/>
            <person name="Mondo S."/>
            <person name="Nolan M."/>
            <person name="Ohm R."/>
            <person name="Pangilinan J."/>
            <person name="Park H.-J."/>
            <person name="Ramirez L."/>
            <person name="Alfaro M."/>
            <person name="Sun H."/>
            <person name="Tritt A."/>
            <person name="Yoshinaga Y."/>
            <person name="Zwiers L.-H."/>
            <person name="Turgeon B."/>
            <person name="Goodwin S."/>
            <person name="Spatafora J."/>
            <person name="Crous P."/>
            <person name="Grigoriev I."/>
        </authorList>
    </citation>
    <scope>NUCLEOTIDE SEQUENCE [LARGE SCALE GENOMIC DNA]</scope>
    <source>
        <strain evidence="4">CECT 20119</strain>
    </source>
</reference>
<dbReference type="EMBL" id="ML992506">
    <property type="protein sequence ID" value="KAF2223582.1"/>
    <property type="molecule type" value="Genomic_DNA"/>
</dbReference>
<name>A0A6A6GCX8_9PEZI</name>
<organism evidence="3 4">
    <name type="scientific">Elsinoe ampelina</name>
    <dbReference type="NCBI Taxonomy" id="302913"/>
    <lineage>
        <taxon>Eukaryota</taxon>
        <taxon>Fungi</taxon>
        <taxon>Dikarya</taxon>
        <taxon>Ascomycota</taxon>
        <taxon>Pezizomycotina</taxon>
        <taxon>Dothideomycetes</taxon>
        <taxon>Dothideomycetidae</taxon>
        <taxon>Myriangiales</taxon>
        <taxon>Elsinoaceae</taxon>
        <taxon>Elsinoe</taxon>
    </lineage>
</organism>
<dbReference type="PRINTS" id="PR01217">
    <property type="entry name" value="PRICHEXTENSN"/>
</dbReference>
<dbReference type="GO" id="GO:0030041">
    <property type="term" value="P:actin filament polymerization"/>
    <property type="evidence" value="ECO:0007669"/>
    <property type="project" value="TreeGrafter"/>
</dbReference>
<dbReference type="AlphaFoldDB" id="A0A6A6GCX8"/>
<evidence type="ECO:0000313" key="4">
    <source>
        <dbReference type="Proteomes" id="UP000799538"/>
    </source>
</evidence>
<dbReference type="OrthoDB" id="5413589at2759"/>
<protein>
    <recommendedName>
        <fullName evidence="5">Dickkopf N-terminal cysteine-rich domain-containing protein</fullName>
    </recommendedName>
</protein>
<feature type="compositionally biased region" description="Low complexity" evidence="1">
    <location>
        <begin position="309"/>
        <end position="335"/>
    </location>
</feature>
<dbReference type="PANTHER" id="PTHR45691:SF6">
    <property type="entry name" value="PROTEIN DIAPHANOUS"/>
    <property type="match status" value="1"/>
</dbReference>
<evidence type="ECO:0000313" key="3">
    <source>
        <dbReference type="EMBL" id="KAF2223582.1"/>
    </source>
</evidence>
<feature type="chain" id="PRO_5025340448" description="Dickkopf N-terminal cysteine-rich domain-containing protein" evidence="2">
    <location>
        <begin position="18"/>
        <end position="380"/>
    </location>
</feature>
<proteinExistence type="predicted"/>
<dbReference type="Proteomes" id="UP000799538">
    <property type="component" value="Unassembled WGS sequence"/>
</dbReference>
<evidence type="ECO:0000256" key="1">
    <source>
        <dbReference type="SAM" id="MobiDB-lite"/>
    </source>
</evidence>
<gene>
    <name evidence="3" type="ORF">BDZ85DRAFT_311539</name>
</gene>
<dbReference type="GO" id="GO:0005884">
    <property type="term" value="C:actin filament"/>
    <property type="evidence" value="ECO:0007669"/>
    <property type="project" value="TreeGrafter"/>
</dbReference>
<feature type="signal peptide" evidence="2">
    <location>
        <begin position="1"/>
        <end position="17"/>
    </location>
</feature>
<keyword evidence="4" id="KW-1185">Reference proteome</keyword>
<sequence>MRNVLIFSALAIASATATSFDRRQITDLCDRRYLVCLSAGQPEASCACERSYCKTGDKSCYDPNPKPEPPSNLPVGSPCGTDAECAGGAQCFASNVLGQKKCGGFNAACTKDSQCSGQTCLNGLCNGPPATTTPPPTGNQPPVPPINVPIGSLKLGEQCGIDKDCANGAQCFASNVMKVKRCGGFNAACTNNTQCDGTTCNNGLCNGPPPTSTPPNPPTPAPQPPTNNPPPTSGSQPPVPPVNAPIGSLKLGEQCSTDAQCSNGAQCWASNAMLIRRCGNFNAACTKNEQCAYNSCNARLCNGPLPSGTAPGPSKPSGPSGSVSVVPPQTTATGTPQPPRNGTAPGTSGRPIPPPFTGGAEKMGAGLALAGVAAFMVLVL</sequence>
<evidence type="ECO:0008006" key="5">
    <source>
        <dbReference type="Google" id="ProtNLM"/>
    </source>
</evidence>
<feature type="region of interest" description="Disordered" evidence="1">
    <location>
        <begin position="309"/>
        <end position="359"/>
    </location>
</feature>
<accession>A0A6A6GCX8</accession>
<keyword evidence="2" id="KW-0732">Signal</keyword>
<feature type="region of interest" description="Disordered" evidence="1">
    <location>
        <begin position="211"/>
        <end position="246"/>
    </location>
</feature>